<dbReference type="FunFam" id="3.40.50.1820:FF:000028">
    <property type="entry name" value="S9 family peptidase"/>
    <property type="match status" value="1"/>
</dbReference>
<evidence type="ECO:0000256" key="5">
    <source>
        <dbReference type="ARBA" id="ARBA00022825"/>
    </source>
</evidence>
<dbReference type="AlphaFoldDB" id="A0A1I2JQM7"/>
<dbReference type="InterPro" id="IPR029058">
    <property type="entry name" value="AB_hydrolase_fold"/>
</dbReference>
<evidence type="ECO:0000256" key="2">
    <source>
        <dbReference type="ARBA" id="ARBA00022670"/>
    </source>
</evidence>
<dbReference type="GO" id="GO:0004177">
    <property type="term" value="F:aminopeptidase activity"/>
    <property type="evidence" value="ECO:0007669"/>
    <property type="project" value="UniProtKB-KW"/>
</dbReference>
<dbReference type="EMBL" id="FOOC01000008">
    <property type="protein sequence ID" value="SFF54981.1"/>
    <property type="molecule type" value="Genomic_DNA"/>
</dbReference>
<dbReference type="Gene3D" id="3.40.50.1820">
    <property type="entry name" value="alpha/beta hydrolase"/>
    <property type="match status" value="1"/>
</dbReference>
<evidence type="ECO:0000256" key="1">
    <source>
        <dbReference type="ARBA" id="ARBA00010040"/>
    </source>
</evidence>
<dbReference type="RefSeq" id="WP_234981586.1">
    <property type="nucleotide sequence ID" value="NZ_FOOC01000008.1"/>
</dbReference>
<comment type="similarity">
    <text evidence="1">Belongs to the peptidase S9C family.</text>
</comment>
<reference evidence="8 9" key="1">
    <citation type="submission" date="2016-10" db="EMBL/GenBank/DDBJ databases">
        <authorList>
            <person name="de Groot N.N."/>
        </authorList>
    </citation>
    <scope>NUCLEOTIDE SEQUENCE [LARGE SCALE GENOMIC DNA]</scope>
    <source>
        <strain evidence="8 9">DSM 23609</strain>
    </source>
</reference>
<name>A0A1I2JQM7_9GAMM</name>
<dbReference type="PANTHER" id="PTHR42776">
    <property type="entry name" value="SERINE PEPTIDASE S9 FAMILY MEMBER"/>
    <property type="match status" value="1"/>
</dbReference>
<keyword evidence="3 6" id="KW-0732">Signal</keyword>
<organism evidence="8 9">
    <name type="scientific">Fontimonas thermophila</name>
    <dbReference type="NCBI Taxonomy" id="1076937"/>
    <lineage>
        <taxon>Bacteria</taxon>
        <taxon>Pseudomonadati</taxon>
        <taxon>Pseudomonadota</taxon>
        <taxon>Gammaproteobacteria</taxon>
        <taxon>Nevskiales</taxon>
        <taxon>Nevskiaceae</taxon>
        <taxon>Fontimonas</taxon>
    </lineage>
</organism>
<feature type="chain" id="PRO_5011784596" evidence="6">
    <location>
        <begin position="21"/>
        <end position="688"/>
    </location>
</feature>
<evidence type="ECO:0000256" key="4">
    <source>
        <dbReference type="ARBA" id="ARBA00022801"/>
    </source>
</evidence>
<dbReference type="InterPro" id="IPR011659">
    <property type="entry name" value="WD40"/>
</dbReference>
<dbReference type="SUPFAM" id="SSF82171">
    <property type="entry name" value="DPP6 N-terminal domain-like"/>
    <property type="match status" value="1"/>
</dbReference>
<keyword evidence="5" id="KW-0720">Serine protease</keyword>
<dbReference type="PANTHER" id="PTHR42776:SF13">
    <property type="entry name" value="DIPEPTIDYL-PEPTIDASE 5"/>
    <property type="match status" value="1"/>
</dbReference>
<feature type="signal peptide" evidence="6">
    <location>
        <begin position="1"/>
        <end position="20"/>
    </location>
</feature>
<dbReference type="Proteomes" id="UP000199771">
    <property type="component" value="Unassembled WGS sequence"/>
</dbReference>
<dbReference type="GO" id="GO:0004252">
    <property type="term" value="F:serine-type endopeptidase activity"/>
    <property type="evidence" value="ECO:0007669"/>
    <property type="project" value="TreeGrafter"/>
</dbReference>
<keyword evidence="2" id="KW-0645">Protease</keyword>
<evidence type="ECO:0000256" key="6">
    <source>
        <dbReference type="SAM" id="SignalP"/>
    </source>
</evidence>
<keyword evidence="8" id="KW-0031">Aminopeptidase</keyword>
<evidence type="ECO:0000259" key="7">
    <source>
        <dbReference type="Pfam" id="PF00326"/>
    </source>
</evidence>
<sequence length="688" mass="76918">MMIARMLAGLCLVAATTAMSASHPSNPRPFTAEDLVRLERVSDPQLSPDGRWVAYTLRRTDWDNNKGMLDLWLVPSVGGEPRPLTRAPGNHSDPRWSADGRWLYFLSTRSGSSQVWRLDLTSGGDAQPVTELALPVNTYALSPDGQRIAVSIDVFPDCPDLACSKKRLDERNARKRSGMHFDKLFIRHWDSWKDGTRSQLFTLRLGADGKAVDPVHVSRGIDGDTPSKPFGDASEYAFSPDGKHLVFTARIAGTTEAWSTNLDLWWVPADGSAAPKNLTPTNAAMDIGPVFSPDGRYLAWRAMKRPGFEADRLAIMLRDLKTGDTREVAPDWDRSADGLRFSHDGRTLYTMADDLGSHRLFAIDIASGRATALTGDGHVGGFSVGADGIVYAFDTLTQPADLYWLAHDASPAQRLTRHNAEALAQVRFGEYEQFRFAGWNDEPVYGYVMKPWNYRKGKRYPVAFIIHGGPQGSMGDSWHYRWNPAVFSGWGYAVVFIDFHGSTGYGQAFTDSISGDWGGKPLVDLQKGWAHALKTYDFLDGDRAAALGASYGGYMINWIAGQWPDAFKALVSHAGIFDNRSMYYTTEELWFDEWEHGGPYFLNPANYEKHNPAAHVTQWKTPMLVIHGEKDYRVPPEQGIATFTALQRRGIPSEFLIFPDENHWVLKPQNSVQWHEAVQAWLKRWLGP</sequence>
<evidence type="ECO:0000313" key="9">
    <source>
        <dbReference type="Proteomes" id="UP000199771"/>
    </source>
</evidence>
<dbReference type="InterPro" id="IPR011042">
    <property type="entry name" value="6-blade_b-propeller_TolB-like"/>
</dbReference>
<accession>A0A1I2JQM7</accession>
<dbReference type="SUPFAM" id="SSF53474">
    <property type="entry name" value="alpha/beta-Hydrolases"/>
    <property type="match status" value="1"/>
</dbReference>
<dbReference type="Pfam" id="PF07676">
    <property type="entry name" value="PD40"/>
    <property type="match status" value="4"/>
</dbReference>
<dbReference type="InterPro" id="IPR001375">
    <property type="entry name" value="Peptidase_S9_cat"/>
</dbReference>
<protein>
    <submittedName>
        <fullName evidence="8">Dipeptidyl aminopeptidase/acylaminoacyl peptidase</fullName>
    </submittedName>
</protein>
<gene>
    <name evidence="8" type="ORF">SAMN04488120_10857</name>
</gene>
<dbReference type="Pfam" id="PF00326">
    <property type="entry name" value="Peptidase_S9"/>
    <property type="match status" value="1"/>
</dbReference>
<feature type="domain" description="Peptidase S9 prolyl oligopeptidase catalytic" evidence="7">
    <location>
        <begin position="478"/>
        <end position="687"/>
    </location>
</feature>
<dbReference type="STRING" id="1076937.SAMN04488120_10857"/>
<evidence type="ECO:0000313" key="8">
    <source>
        <dbReference type="EMBL" id="SFF54981.1"/>
    </source>
</evidence>
<proteinExistence type="inferred from homology"/>
<keyword evidence="9" id="KW-1185">Reference proteome</keyword>
<keyword evidence="4" id="KW-0378">Hydrolase</keyword>
<dbReference type="Gene3D" id="2.120.10.30">
    <property type="entry name" value="TolB, C-terminal domain"/>
    <property type="match status" value="3"/>
</dbReference>
<dbReference type="GO" id="GO:0006508">
    <property type="term" value="P:proteolysis"/>
    <property type="evidence" value="ECO:0007669"/>
    <property type="project" value="UniProtKB-KW"/>
</dbReference>
<evidence type="ECO:0000256" key="3">
    <source>
        <dbReference type="ARBA" id="ARBA00022729"/>
    </source>
</evidence>